<dbReference type="EMBL" id="JAHCVJ010000006">
    <property type="protein sequence ID" value="MBT0665641.1"/>
    <property type="molecule type" value="Genomic_DNA"/>
</dbReference>
<dbReference type="SMART" id="SM00960">
    <property type="entry name" value="Robl_LC7"/>
    <property type="match status" value="1"/>
</dbReference>
<gene>
    <name evidence="2" type="ORF">KI809_15130</name>
</gene>
<reference evidence="2 3" key="1">
    <citation type="submission" date="2021-05" db="EMBL/GenBank/DDBJ databases">
        <title>The draft genome of Geobacter pelophilus DSM 12255.</title>
        <authorList>
            <person name="Xu Z."/>
            <person name="Masuda Y."/>
            <person name="Itoh H."/>
            <person name="Senoo K."/>
        </authorList>
    </citation>
    <scope>NUCLEOTIDE SEQUENCE [LARGE SCALE GENOMIC DNA]</scope>
    <source>
        <strain evidence="2 3">DSM 12255</strain>
    </source>
</reference>
<dbReference type="AlphaFoldDB" id="A0AAW4L3S1"/>
<dbReference type="Gene3D" id="3.30.450.30">
    <property type="entry name" value="Dynein light chain 2a, cytoplasmic"/>
    <property type="match status" value="1"/>
</dbReference>
<evidence type="ECO:0000313" key="2">
    <source>
        <dbReference type="EMBL" id="MBT0665641.1"/>
    </source>
</evidence>
<evidence type="ECO:0000313" key="3">
    <source>
        <dbReference type="Proteomes" id="UP000811899"/>
    </source>
</evidence>
<organism evidence="2 3">
    <name type="scientific">Geoanaerobacter pelophilus</name>
    <dbReference type="NCBI Taxonomy" id="60036"/>
    <lineage>
        <taxon>Bacteria</taxon>
        <taxon>Pseudomonadati</taxon>
        <taxon>Thermodesulfobacteriota</taxon>
        <taxon>Desulfuromonadia</taxon>
        <taxon>Geobacterales</taxon>
        <taxon>Geobacteraceae</taxon>
        <taxon>Geoanaerobacter</taxon>
    </lineage>
</organism>
<comment type="caution">
    <text evidence="2">The sequence shown here is derived from an EMBL/GenBank/DDBJ whole genome shotgun (WGS) entry which is preliminary data.</text>
</comment>
<proteinExistence type="predicted"/>
<feature type="domain" description="Roadblock/LAMTOR2" evidence="1">
    <location>
        <begin position="4"/>
        <end position="95"/>
    </location>
</feature>
<sequence>MSFRERLKKIVEQVDGAIGALIMGYDGIPIDESIRPNASLDVQLLAVEYATLLKEIKRTVDVLKTGGMEEVSITSGELRVVIRALNEEFFMVLLLEKEGNFGLGRYLLRLNAQAFRDMLQD</sequence>
<dbReference type="Proteomes" id="UP000811899">
    <property type="component" value="Unassembled WGS sequence"/>
</dbReference>
<dbReference type="SUPFAM" id="SSF103196">
    <property type="entry name" value="Roadblock/LC7 domain"/>
    <property type="match status" value="1"/>
</dbReference>
<name>A0AAW4L3S1_9BACT</name>
<keyword evidence="3" id="KW-1185">Reference proteome</keyword>
<evidence type="ECO:0000259" key="1">
    <source>
        <dbReference type="SMART" id="SM00960"/>
    </source>
</evidence>
<dbReference type="RefSeq" id="WP_214172413.1">
    <property type="nucleotide sequence ID" value="NZ_JAHCVJ010000006.1"/>
</dbReference>
<protein>
    <submittedName>
        <fullName evidence="2">Roadblock/LC7 domain-containing protein</fullName>
    </submittedName>
</protein>
<dbReference type="InterPro" id="IPR004942">
    <property type="entry name" value="Roadblock/LAMTOR2_dom"/>
</dbReference>
<accession>A0AAW4L3S1</accession>